<comment type="caution">
    <text evidence="1">The sequence shown here is derived from an EMBL/GenBank/DDBJ whole genome shotgun (WGS) entry which is preliminary data.</text>
</comment>
<accession>X0XXH2</accession>
<dbReference type="EMBL" id="BARS01058398">
    <property type="protein sequence ID" value="GAG48099.1"/>
    <property type="molecule type" value="Genomic_DNA"/>
</dbReference>
<reference evidence="1" key="1">
    <citation type="journal article" date="2014" name="Front. Microbiol.">
        <title>High frequency of phylogenetically diverse reductive dehalogenase-homologous genes in deep subseafloor sedimentary metagenomes.</title>
        <authorList>
            <person name="Kawai M."/>
            <person name="Futagami T."/>
            <person name="Toyoda A."/>
            <person name="Takaki Y."/>
            <person name="Nishi S."/>
            <person name="Hori S."/>
            <person name="Arai W."/>
            <person name="Tsubouchi T."/>
            <person name="Morono Y."/>
            <person name="Uchiyama I."/>
            <person name="Ito T."/>
            <person name="Fujiyama A."/>
            <person name="Inagaki F."/>
            <person name="Takami H."/>
        </authorList>
    </citation>
    <scope>NUCLEOTIDE SEQUENCE</scope>
    <source>
        <strain evidence="1">Expedition CK06-06</strain>
    </source>
</reference>
<organism evidence="1">
    <name type="scientific">marine sediment metagenome</name>
    <dbReference type="NCBI Taxonomy" id="412755"/>
    <lineage>
        <taxon>unclassified sequences</taxon>
        <taxon>metagenomes</taxon>
        <taxon>ecological metagenomes</taxon>
    </lineage>
</organism>
<feature type="non-terminal residue" evidence="1">
    <location>
        <position position="1"/>
    </location>
</feature>
<gene>
    <name evidence="1" type="ORF">S01H1_85182</name>
</gene>
<dbReference type="AlphaFoldDB" id="X0XXH2"/>
<name>X0XXH2_9ZZZZ</name>
<sequence length="42" mass="4458">KLQAPLRRDLVVFAVTVVLCAAAGILPSIRAARTNVIENIKG</sequence>
<evidence type="ECO:0000313" key="1">
    <source>
        <dbReference type="EMBL" id="GAG48099.1"/>
    </source>
</evidence>
<protein>
    <submittedName>
        <fullName evidence="1">Uncharacterized protein</fullName>
    </submittedName>
</protein>
<proteinExistence type="predicted"/>